<dbReference type="KEGG" id="awd:AWOD_I_0628"/>
<dbReference type="Gene3D" id="1.10.10.10">
    <property type="entry name" value="Winged helix-like DNA-binding domain superfamily/Winged helix DNA-binding domain"/>
    <property type="match status" value="1"/>
</dbReference>
<keyword evidence="2" id="KW-0805">Transcription regulation</keyword>
<dbReference type="PROSITE" id="PS50931">
    <property type="entry name" value="HTH_LYSR"/>
    <property type="match status" value="1"/>
</dbReference>
<evidence type="ECO:0000313" key="7">
    <source>
        <dbReference type="Proteomes" id="UP000032427"/>
    </source>
</evidence>
<sequence length="290" mass="32524">MIDWEGVTEFVAVTEAQSFTGAARTLDTSVAQISRKVAALEDRLSIKLLIRTTRKVSVTEAGQTYYQHCRHLVEGLKQADRAITELNATPQGRLKITSSVTYGEQLIAPLLSEFMLMYPQLELELILSNQTLDLVEQDFDLAIRLGRLTDSTMMAKRLSSRQVRVCASPSYIEKHGEPHTLSELSQHNCLVGSLPIWRFIENKKEKSVRVKGSVHCNSGAALTNAALKGLGIVQLPDFYVQESMDKGELVEILVPYREPKEGIWAVYPNNRHLSTKVRLLVEFLAQELAE</sequence>
<dbReference type="OrthoDB" id="9786526at2"/>
<reference evidence="7" key="1">
    <citation type="submission" date="2014-09" db="EMBL/GenBank/DDBJ databases">
        <authorList>
            <person name="Hjerde E."/>
        </authorList>
    </citation>
    <scope>NUCLEOTIDE SEQUENCE [LARGE SCALE GENOMIC DNA]</scope>
    <source>
        <strain evidence="7">06/09/139</strain>
    </source>
</reference>
<feature type="domain" description="HTH lysR-type" evidence="5">
    <location>
        <begin position="10"/>
        <end position="59"/>
    </location>
</feature>
<dbReference type="PANTHER" id="PTHR30537">
    <property type="entry name" value="HTH-TYPE TRANSCRIPTIONAL REGULATOR"/>
    <property type="match status" value="1"/>
</dbReference>
<accession>A0A090IKH3</accession>
<evidence type="ECO:0000256" key="4">
    <source>
        <dbReference type="ARBA" id="ARBA00023163"/>
    </source>
</evidence>
<evidence type="ECO:0000256" key="2">
    <source>
        <dbReference type="ARBA" id="ARBA00023015"/>
    </source>
</evidence>
<evidence type="ECO:0000256" key="1">
    <source>
        <dbReference type="ARBA" id="ARBA00009437"/>
    </source>
</evidence>
<dbReference type="STRING" id="80852.AWOD_I_0628"/>
<dbReference type="FunFam" id="3.40.190.290:FF:000001">
    <property type="entry name" value="Transcriptional regulator, LysR family"/>
    <property type="match status" value="1"/>
</dbReference>
<dbReference type="SUPFAM" id="SSF53850">
    <property type="entry name" value="Periplasmic binding protein-like II"/>
    <property type="match status" value="1"/>
</dbReference>
<comment type="similarity">
    <text evidence="1">Belongs to the LysR transcriptional regulatory family.</text>
</comment>
<organism evidence="6 7">
    <name type="scientific">Aliivibrio wodanis</name>
    <dbReference type="NCBI Taxonomy" id="80852"/>
    <lineage>
        <taxon>Bacteria</taxon>
        <taxon>Pseudomonadati</taxon>
        <taxon>Pseudomonadota</taxon>
        <taxon>Gammaproteobacteria</taxon>
        <taxon>Vibrionales</taxon>
        <taxon>Vibrionaceae</taxon>
        <taxon>Aliivibrio</taxon>
    </lineage>
</organism>
<dbReference type="EMBL" id="LN554846">
    <property type="protein sequence ID" value="CED70722.1"/>
    <property type="molecule type" value="Genomic_DNA"/>
</dbReference>
<dbReference type="InterPro" id="IPR005119">
    <property type="entry name" value="LysR_subst-bd"/>
</dbReference>
<dbReference type="Proteomes" id="UP000032427">
    <property type="component" value="Chromosome 1"/>
</dbReference>
<dbReference type="InterPro" id="IPR058163">
    <property type="entry name" value="LysR-type_TF_proteobact-type"/>
</dbReference>
<keyword evidence="7" id="KW-1185">Reference proteome</keyword>
<dbReference type="SUPFAM" id="SSF46785">
    <property type="entry name" value="Winged helix' DNA-binding domain"/>
    <property type="match status" value="1"/>
</dbReference>
<dbReference type="Pfam" id="PF00126">
    <property type="entry name" value="HTH_1"/>
    <property type="match status" value="1"/>
</dbReference>
<evidence type="ECO:0000256" key="3">
    <source>
        <dbReference type="ARBA" id="ARBA00023125"/>
    </source>
</evidence>
<dbReference type="FunFam" id="1.10.10.10:FF:000001">
    <property type="entry name" value="LysR family transcriptional regulator"/>
    <property type="match status" value="1"/>
</dbReference>
<dbReference type="GO" id="GO:0043565">
    <property type="term" value="F:sequence-specific DNA binding"/>
    <property type="evidence" value="ECO:0007669"/>
    <property type="project" value="TreeGrafter"/>
</dbReference>
<protein>
    <submittedName>
        <fullName evidence="6">HTH-type transcriptional regulator, LysR-family</fullName>
    </submittedName>
</protein>
<dbReference type="PATRIC" id="fig|80852.17.peg.637"/>
<dbReference type="Pfam" id="PF03466">
    <property type="entry name" value="LysR_substrate"/>
    <property type="match status" value="1"/>
</dbReference>
<dbReference type="PANTHER" id="PTHR30537:SF10">
    <property type="entry name" value="TRANSCRIPTIONAL REGULATOR-RELATED"/>
    <property type="match status" value="1"/>
</dbReference>
<dbReference type="InterPro" id="IPR000847">
    <property type="entry name" value="LysR_HTH_N"/>
</dbReference>
<dbReference type="AlphaFoldDB" id="A0A090IKH3"/>
<keyword evidence="3" id="KW-0238">DNA-binding</keyword>
<dbReference type="HOGENOM" id="CLU_039613_16_3_6"/>
<proteinExistence type="inferred from homology"/>
<dbReference type="GO" id="GO:0003700">
    <property type="term" value="F:DNA-binding transcription factor activity"/>
    <property type="evidence" value="ECO:0007669"/>
    <property type="project" value="InterPro"/>
</dbReference>
<dbReference type="Gene3D" id="3.40.190.290">
    <property type="match status" value="1"/>
</dbReference>
<evidence type="ECO:0000259" key="5">
    <source>
        <dbReference type="PROSITE" id="PS50931"/>
    </source>
</evidence>
<dbReference type="GeneID" id="28540188"/>
<name>A0A090IKH3_9GAMM</name>
<gene>
    <name evidence="6" type="ORF">AWOD_I_0628</name>
</gene>
<dbReference type="InterPro" id="IPR036390">
    <property type="entry name" value="WH_DNA-bd_sf"/>
</dbReference>
<keyword evidence="4" id="KW-0804">Transcription</keyword>
<dbReference type="GO" id="GO:0006351">
    <property type="term" value="P:DNA-templated transcription"/>
    <property type="evidence" value="ECO:0007669"/>
    <property type="project" value="TreeGrafter"/>
</dbReference>
<evidence type="ECO:0000313" key="6">
    <source>
        <dbReference type="EMBL" id="CED70722.1"/>
    </source>
</evidence>
<dbReference type="InterPro" id="IPR036388">
    <property type="entry name" value="WH-like_DNA-bd_sf"/>
</dbReference>